<protein>
    <recommendedName>
        <fullName evidence="2">Ice-binding protein C-terminal domain-containing protein</fullName>
    </recommendedName>
</protein>
<keyword evidence="1" id="KW-0732">Signal</keyword>
<evidence type="ECO:0000259" key="2">
    <source>
        <dbReference type="Pfam" id="PF07589"/>
    </source>
</evidence>
<reference evidence="3 4" key="1">
    <citation type="submission" date="2019-03" db="EMBL/GenBank/DDBJ databases">
        <title>Deep-cultivation of Planctomycetes and their phenomic and genomic characterization uncovers novel biology.</title>
        <authorList>
            <person name="Wiegand S."/>
            <person name="Jogler M."/>
            <person name="Boedeker C."/>
            <person name="Pinto D."/>
            <person name="Vollmers J."/>
            <person name="Rivas-Marin E."/>
            <person name="Kohn T."/>
            <person name="Peeters S.H."/>
            <person name="Heuer A."/>
            <person name="Rast P."/>
            <person name="Oberbeckmann S."/>
            <person name="Bunk B."/>
            <person name="Jeske O."/>
            <person name="Meyerdierks A."/>
            <person name="Storesund J.E."/>
            <person name="Kallscheuer N."/>
            <person name="Luecker S."/>
            <person name="Lage O.M."/>
            <person name="Pohl T."/>
            <person name="Merkel B.J."/>
            <person name="Hornburger P."/>
            <person name="Mueller R.-W."/>
            <person name="Bruemmer F."/>
            <person name="Labrenz M."/>
            <person name="Spormann A.M."/>
            <person name="Op den Camp H."/>
            <person name="Overmann J."/>
            <person name="Amann R."/>
            <person name="Jetten M.S.M."/>
            <person name="Mascher T."/>
            <person name="Medema M.H."/>
            <person name="Devos D.P."/>
            <person name="Kaster A.-K."/>
            <person name="Ovreas L."/>
            <person name="Rohde M."/>
            <person name="Galperin M.Y."/>
            <person name="Jogler C."/>
        </authorList>
    </citation>
    <scope>NUCLEOTIDE SEQUENCE [LARGE SCALE GENOMIC DNA]</scope>
    <source>
        <strain evidence="3 4">Enr13</strain>
    </source>
</reference>
<sequence length="280" mass="30295" precursor="true">MKKRTFVVLTLYLLWTSPTFADIVVFDETTDTVAVNAFPNMSIAATIEAVVRFDTSQVGQGMIYNQWRPNQEDKQFSYNASLDSLGGFLNIGSPSLLSGPVGQDIWRHIAYVYDGAEERMYLDGQLIGSQLSSGNIPDGTSSRQTVIGAIDRSTAPPDTFRSSFIGQMESLRISSVARYSGTTFSPHSGDFSVDADALLIYNFDEMPGSTSITDSVVGATGTFGVGFAGATNPHIIAAVPEPGTMPLLVFGVLALYSRRLRFTRDIKTGLNLSRSPTSDK</sequence>
<organism evidence="3 4">
    <name type="scientific">Stieleria neptunia</name>
    <dbReference type="NCBI Taxonomy" id="2527979"/>
    <lineage>
        <taxon>Bacteria</taxon>
        <taxon>Pseudomonadati</taxon>
        <taxon>Planctomycetota</taxon>
        <taxon>Planctomycetia</taxon>
        <taxon>Pirellulales</taxon>
        <taxon>Pirellulaceae</taxon>
        <taxon>Stieleria</taxon>
    </lineage>
</organism>
<dbReference type="SUPFAM" id="SSF49899">
    <property type="entry name" value="Concanavalin A-like lectins/glucanases"/>
    <property type="match status" value="1"/>
</dbReference>
<evidence type="ECO:0000256" key="1">
    <source>
        <dbReference type="SAM" id="SignalP"/>
    </source>
</evidence>
<name>A0A518HSX6_9BACT</name>
<evidence type="ECO:0000313" key="3">
    <source>
        <dbReference type="EMBL" id="QDV43914.1"/>
    </source>
</evidence>
<dbReference type="Pfam" id="PF13385">
    <property type="entry name" value="Laminin_G_3"/>
    <property type="match status" value="1"/>
</dbReference>
<dbReference type="InterPro" id="IPR013320">
    <property type="entry name" value="ConA-like_dom_sf"/>
</dbReference>
<dbReference type="AlphaFoldDB" id="A0A518HSX6"/>
<dbReference type="NCBIfam" id="TIGR02595">
    <property type="entry name" value="PEP_CTERM"/>
    <property type="match status" value="1"/>
</dbReference>
<feature type="signal peptide" evidence="1">
    <location>
        <begin position="1"/>
        <end position="21"/>
    </location>
</feature>
<feature type="domain" description="Ice-binding protein C-terminal" evidence="2">
    <location>
        <begin position="238"/>
        <end position="259"/>
    </location>
</feature>
<keyword evidence="4" id="KW-1185">Reference proteome</keyword>
<evidence type="ECO:0000313" key="4">
    <source>
        <dbReference type="Proteomes" id="UP000319004"/>
    </source>
</evidence>
<proteinExistence type="predicted"/>
<feature type="chain" id="PRO_5022135564" description="Ice-binding protein C-terminal domain-containing protein" evidence="1">
    <location>
        <begin position="22"/>
        <end position="280"/>
    </location>
</feature>
<dbReference type="RefSeq" id="WP_197456121.1">
    <property type="nucleotide sequence ID" value="NZ_CP037423.1"/>
</dbReference>
<dbReference type="Gene3D" id="2.60.120.200">
    <property type="match status" value="1"/>
</dbReference>
<gene>
    <name evidence="3" type="ORF">Enr13x_37740</name>
</gene>
<dbReference type="Proteomes" id="UP000319004">
    <property type="component" value="Chromosome"/>
</dbReference>
<dbReference type="KEGG" id="snep:Enr13x_37740"/>
<dbReference type="Pfam" id="PF07589">
    <property type="entry name" value="PEP-CTERM"/>
    <property type="match status" value="1"/>
</dbReference>
<dbReference type="EMBL" id="CP037423">
    <property type="protein sequence ID" value="QDV43914.1"/>
    <property type="molecule type" value="Genomic_DNA"/>
</dbReference>
<dbReference type="InterPro" id="IPR013424">
    <property type="entry name" value="Ice-binding_C"/>
</dbReference>
<accession>A0A518HSX6</accession>